<feature type="transmembrane region" description="Helical" evidence="1">
    <location>
        <begin position="156"/>
        <end position="180"/>
    </location>
</feature>
<gene>
    <name evidence="2" type="ORF">FHX49_001268</name>
</gene>
<evidence type="ECO:0000313" key="2">
    <source>
        <dbReference type="EMBL" id="MBB2975701.1"/>
    </source>
</evidence>
<proteinExistence type="predicted"/>
<dbReference type="Proteomes" id="UP000529310">
    <property type="component" value="Unassembled WGS sequence"/>
</dbReference>
<sequence>MAIAGKAVPAPVREARELELLEAVRNAATPAADLFGDAGELAAEDAAELATAEEVVRLSTGGGLRPALREVGGVMLGVAVVATMLLLLRSGWFVDLDIAHIMVAMGLAMVFIGWIVGRALSSAGLTVAAVSVLVASCAIAVAAISSATKLGSGYIAASNVSVLLVALILLTPGIAALVIAGRMPQQTLAQNWDDAAWLKRFRGGLRSRLMPAATAHEHAAEISQALEGGVGPAHKEFGHPLALARELADLDHTARSRRWWLSTIVGTVVPLTIATAIITMNSWGVFTIPVAVILLISSSVAPVVGWRTRPWAKSRPQENAS</sequence>
<feature type="transmembrane region" description="Helical" evidence="1">
    <location>
        <begin position="123"/>
        <end position="144"/>
    </location>
</feature>
<organism evidence="2 3">
    <name type="scientific">Microbacterium endophyticum</name>
    <dbReference type="NCBI Taxonomy" id="1526412"/>
    <lineage>
        <taxon>Bacteria</taxon>
        <taxon>Bacillati</taxon>
        <taxon>Actinomycetota</taxon>
        <taxon>Actinomycetes</taxon>
        <taxon>Micrococcales</taxon>
        <taxon>Microbacteriaceae</taxon>
        <taxon>Microbacterium</taxon>
    </lineage>
</organism>
<comment type="caution">
    <text evidence="2">The sequence shown here is derived from an EMBL/GenBank/DDBJ whole genome shotgun (WGS) entry which is preliminary data.</text>
</comment>
<feature type="transmembrane region" description="Helical" evidence="1">
    <location>
        <begin position="71"/>
        <end position="92"/>
    </location>
</feature>
<dbReference type="RefSeq" id="WP_183408423.1">
    <property type="nucleotide sequence ID" value="NZ_CP049255.1"/>
</dbReference>
<feature type="transmembrane region" description="Helical" evidence="1">
    <location>
        <begin position="259"/>
        <end position="280"/>
    </location>
</feature>
<keyword evidence="1" id="KW-0812">Transmembrane</keyword>
<feature type="transmembrane region" description="Helical" evidence="1">
    <location>
        <begin position="98"/>
        <end position="116"/>
    </location>
</feature>
<keyword evidence="3" id="KW-1185">Reference proteome</keyword>
<name>A0A7W4YNI0_9MICO</name>
<reference evidence="2 3" key="1">
    <citation type="submission" date="2020-08" db="EMBL/GenBank/DDBJ databases">
        <title>Sequencing the genomes of 1000 actinobacteria strains.</title>
        <authorList>
            <person name="Klenk H.-P."/>
        </authorList>
    </citation>
    <scope>NUCLEOTIDE SEQUENCE [LARGE SCALE GENOMIC DNA]</scope>
    <source>
        <strain evidence="2 3">DSM 27099</strain>
    </source>
</reference>
<dbReference type="AlphaFoldDB" id="A0A7W4YNI0"/>
<dbReference type="EMBL" id="JACHWQ010000003">
    <property type="protein sequence ID" value="MBB2975701.1"/>
    <property type="molecule type" value="Genomic_DNA"/>
</dbReference>
<keyword evidence="1" id="KW-0472">Membrane</keyword>
<accession>A0A7W4YNI0</accession>
<feature type="transmembrane region" description="Helical" evidence="1">
    <location>
        <begin position="286"/>
        <end position="306"/>
    </location>
</feature>
<protein>
    <submittedName>
        <fullName evidence="2">Uncharacterized protein</fullName>
    </submittedName>
</protein>
<evidence type="ECO:0000313" key="3">
    <source>
        <dbReference type="Proteomes" id="UP000529310"/>
    </source>
</evidence>
<keyword evidence="1" id="KW-1133">Transmembrane helix</keyword>
<evidence type="ECO:0000256" key="1">
    <source>
        <dbReference type="SAM" id="Phobius"/>
    </source>
</evidence>